<name>M4BG40_HYAAE</name>
<dbReference type="HOGENOM" id="CLU_2431698_0_0_1"/>
<feature type="region of interest" description="Disordered" evidence="1">
    <location>
        <begin position="1"/>
        <end position="27"/>
    </location>
</feature>
<evidence type="ECO:0000313" key="3">
    <source>
        <dbReference type="Proteomes" id="UP000011713"/>
    </source>
</evidence>
<dbReference type="VEuPathDB" id="FungiDB:HpaG805261"/>
<dbReference type="EnsemblProtists" id="HpaT805261">
    <property type="protein sequence ID" value="HpaP805261"/>
    <property type="gene ID" value="HpaG805261"/>
</dbReference>
<dbReference type="Proteomes" id="UP000011713">
    <property type="component" value="Unassembled WGS sequence"/>
</dbReference>
<dbReference type="EMBL" id="JH598226">
    <property type="status" value="NOT_ANNOTATED_CDS"/>
    <property type="molecule type" value="Genomic_DNA"/>
</dbReference>
<evidence type="ECO:0000313" key="2">
    <source>
        <dbReference type="EnsemblProtists" id="HpaP805261"/>
    </source>
</evidence>
<evidence type="ECO:0000256" key="1">
    <source>
        <dbReference type="SAM" id="MobiDB-lite"/>
    </source>
</evidence>
<protein>
    <submittedName>
        <fullName evidence="2">Uncharacterized protein</fullName>
    </submittedName>
</protein>
<dbReference type="InParanoid" id="M4BG40"/>
<proteinExistence type="predicted"/>
<organism evidence="2 3">
    <name type="scientific">Hyaloperonospora arabidopsidis (strain Emoy2)</name>
    <name type="common">Downy mildew agent</name>
    <name type="synonym">Peronospora arabidopsidis</name>
    <dbReference type="NCBI Taxonomy" id="559515"/>
    <lineage>
        <taxon>Eukaryota</taxon>
        <taxon>Sar</taxon>
        <taxon>Stramenopiles</taxon>
        <taxon>Oomycota</taxon>
        <taxon>Peronosporomycetes</taxon>
        <taxon>Peronosporales</taxon>
        <taxon>Peronosporaceae</taxon>
        <taxon>Hyaloperonospora</taxon>
    </lineage>
</organism>
<keyword evidence="3" id="KW-1185">Reference proteome</keyword>
<dbReference type="AlphaFoldDB" id="M4BG40"/>
<sequence length="91" mass="9881">MSSPGCRQGAELTKNAGTTPITPDRPLTYLEWPGQNHVLGKFATWARESCSDRAGYSKDDAENVLVVALFSVCTLRCAAYRSARSGKKAPF</sequence>
<reference evidence="3" key="1">
    <citation type="journal article" date="2010" name="Science">
        <title>Signatures of adaptation to obligate biotrophy in the Hyaloperonospora arabidopsidis genome.</title>
        <authorList>
            <person name="Baxter L."/>
            <person name="Tripathy S."/>
            <person name="Ishaque N."/>
            <person name="Boot N."/>
            <person name="Cabral A."/>
            <person name="Kemen E."/>
            <person name="Thines M."/>
            <person name="Ah-Fong A."/>
            <person name="Anderson R."/>
            <person name="Badejoko W."/>
            <person name="Bittner-Eddy P."/>
            <person name="Boore J.L."/>
            <person name="Chibucos M.C."/>
            <person name="Coates M."/>
            <person name="Dehal P."/>
            <person name="Delehaunty K."/>
            <person name="Dong S."/>
            <person name="Downton P."/>
            <person name="Dumas B."/>
            <person name="Fabro G."/>
            <person name="Fronick C."/>
            <person name="Fuerstenberg S.I."/>
            <person name="Fulton L."/>
            <person name="Gaulin E."/>
            <person name="Govers F."/>
            <person name="Hughes L."/>
            <person name="Humphray S."/>
            <person name="Jiang R.H."/>
            <person name="Judelson H."/>
            <person name="Kamoun S."/>
            <person name="Kyung K."/>
            <person name="Meijer H."/>
            <person name="Minx P."/>
            <person name="Morris P."/>
            <person name="Nelson J."/>
            <person name="Phuntumart V."/>
            <person name="Qutob D."/>
            <person name="Rehmany A."/>
            <person name="Rougon-Cardoso A."/>
            <person name="Ryden P."/>
            <person name="Torto-Alalibo T."/>
            <person name="Studholme D."/>
            <person name="Wang Y."/>
            <person name="Win J."/>
            <person name="Wood J."/>
            <person name="Clifton S.W."/>
            <person name="Rogers J."/>
            <person name="Van den Ackerveken G."/>
            <person name="Jones J.D."/>
            <person name="McDowell J.M."/>
            <person name="Beynon J."/>
            <person name="Tyler B.M."/>
        </authorList>
    </citation>
    <scope>NUCLEOTIDE SEQUENCE [LARGE SCALE GENOMIC DNA]</scope>
    <source>
        <strain evidence="3">Emoy2</strain>
    </source>
</reference>
<reference evidence="2" key="2">
    <citation type="submission" date="2015-06" db="UniProtKB">
        <authorList>
            <consortium name="EnsemblProtists"/>
        </authorList>
    </citation>
    <scope>IDENTIFICATION</scope>
    <source>
        <strain evidence="2">Emoy2</strain>
    </source>
</reference>
<accession>M4BG40</accession>